<accession>A0AAV9DLK0</accession>
<proteinExistence type="predicted"/>
<sequence>MSLLLATGVGAGFGYTVDNKRDYDELSNIYDQLIDYLRRIDPYDEIVKPVIFDKIDNAADKIFKKGLGQLKSPTEGALN</sequence>
<gene>
    <name evidence="1" type="ORF">QJS10_CPB12g01615</name>
</gene>
<keyword evidence="2" id="KW-1185">Reference proteome</keyword>
<dbReference type="Proteomes" id="UP001180020">
    <property type="component" value="Unassembled WGS sequence"/>
</dbReference>
<evidence type="ECO:0000313" key="1">
    <source>
        <dbReference type="EMBL" id="KAK1301960.1"/>
    </source>
</evidence>
<name>A0AAV9DLK0_ACOCL</name>
<protein>
    <submittedName>
        <fullName evidence="1">Uncharacterized protein</fullName>
    </submittedName>
</protein>
<reference evidence="1" key="2">
    <citation type="submission" date="2023-06" db="EMBL/GenBank/DDBJ databases">
        <authorList>
            <person name="Ma L."/>
            <person name="Liu K.-W."/>
            <person name="Li Z."/>
            <person name="Hsiao Y.-Y."/>
            <person name="Qi Y."/>
            <person name="Fu T."/>
            <person name="Tang G."/>
            <person name="Zhang D."/>
            <person name="Sun W.-H."/>
            <person name="Liu D.-K."/>
            <person name="Li Y."/>
            <person name="Chen G.-Z."/>
            <person name="Liu X.-D."/>
            <person name="Liao X.-Y."/>
            <person name="Jiang Y.-T."/>
            <person name="Yu X."/>
            <person name="Hao Y."/>
            <person name="Huang J."/>
            <person name="Zhao X.-W."/>
            <person name="Ke S."/>
            <person name="Chen Y.-Y."/>
            <person name="Wu W.-L."/>
            <person name="Hsu J.-L."/>
            <person name="Lin Y.-F."/>
            <person name="Huang M.-D."/>
            <person name="Li C.-Y."/>
            <person name="Huang L."/>
            <person name="Wang Z.-W."/>
            <person name="Zhao X."/>
            <person name="Zhong W.-Y."/>
            <person name="Peng D.-H."/>
            <person name="Ahmad S."/>
            <person name="Lan S."/>
            <person name="Zhang J.-S."/>
            <person name="Tsai W.-C."/>
            <person name="Van De Peer Y."/>
            <person name="Liu Z.-J."/>
        </authorList>
    </citation>
    <scope>NUCLEOTIDE SEQUENCE</scope>
    <source>
        <strain evidence="1">CP</strain>
        <tissue evidence="1">Leaves</tissue>
    </source>
</reference>
<reference evidence="1" key="1">
    <citation type="journal article" date="2023" name="Nat. Commun.">
        <title>Diploid and tetraploid genomes of Acorus and the evolution of monocots.</title>
        <authorList>
            <person name="Ma L."/>
            <person name="Liu K.W."/>
            <person name="Li Z."/>
            <person name="Hsiao Y.Y."/>
            <person name="Qi Y."/>
            <person name="Fu T."/>
            <person name="Tang G.D."/>
            <person name="Zhang D."/>
            <person name="Sun W.H."/>
            <person name="Liu D.K."/>
            <person name="Li Y."/>
            <person name="Chen G.Z."/>
            <person name="Liu X.D."/>
            <person name="Liao X.Y."/>
            <person name="Jiang Y.T."/>
            <person name="Yu X."/>
            <person name="Hao Y."/>
            <person name="Huang J."/>
            <person name="Zhao X.W."/>
            <person name="Ke S."/>
            <person name="Chen Y.Y."/>
            <person name="Wu W.L."/>
            <person name="Hsu J.L."/>
            <person name="Lin Y.F."/>
            <person name="Huang M.D."/>
            <person name="Li C.Y."/>
            <person name="Huang L."/>
            <person name="Wang Z.W."/>
            <person name="Zhao X."/>
            <person name="Zhong W.Y."/>
            <person name="Peng D.H."/>
            <person name="Ahmad S."/>
            <person name="Lan S."/>
            <person name="Zhang J.S."/>
            <person name="Tsai W.C."/>
            <person name="Van de Peer Y."/>
            <person name="Liu Z.J."/>
        </authorList>
    </citation>
    <scope>NUCLEOTIDE SEQUENCE</scope>
    <source>
        <strain evidence="1">CP</strain>
    </source>
</reference>
<organism evidence="1 2">
    <name type="scientific">Acorus calamus</name>
    <name type="common">Sweet flag</name>
    <dbReference type="NCBI Taxonomy" id="4465"/>
    <lineage>
        <taxon>Eukaryota</taxon>
        <taxon>Viridiplantae</taxon>
        <taxon>Streptophyta</taxon>
        <taxon>Embryophyta</taxon>
        <taxon>Tracheophyta</taxon>
        <taxon>Spermatophyta</taxon>
        <taxon>Magnoliopsida</taxon>
        <taxon>Liliopsida</taxon>
        <taxon>Acoraceae</taxon>
        <taxon>Acorus</taxon>
    </lineage>
</organism>
<evidence type="ECO:0000313" key="2">
    <source>
        <dbReference type="Proteomes" id="UP001180020"/>
    </source>
</evidence>
<dbReference type="EMBL" id="JAUJYO010000012">
    <property type="protein sequence ID" value="KAK1301960.1"/>
    <property type="molecule type" value="Genomic_DNA"/>
</dbReference>
<comment type="caution">
    <text evidence="1">The sequence shown here is derived from an EMBL/GenBank/DDBJ whole genome shotgun (WGS) entry which is preliminary data.</text>
</comment>
<dbReference type="AlphaFoldDB" id="A0AAV9DLK0"/>